<keyword evidence="5 18" id="KW-0732">Signal</keyword>
<keyword evidence="4" id="KW-0399">Innate immunity</keyword>
<dbReference type="GO" id="GO:0005615">
    <property type="term" value="C:extracellular space"/>
    <property type="evidence" value="ECO:0007669"/>
    <property type="project" value="TreeGrafter"/>
</dbReference>
<dbReference type="GO" id="GO:0005771">
    <property type="term" value="C:multivesicular body"/>
    <property type="evidence" value="ECO:0007669"/>
    <property type="project" value="TreeGrafter"/>
</dbReference>
<dbReference type="InterPro" id="IPR008160">
    <property type="entry name" value="Collagen"/>
</dbReference>
<dbReference type="AlphaFoldDB" id="A0A7J8GD52"/>
<keyword evidence="14" id="KW-1018">Complement activation lectin pathway</keyword>
<evidence type="ECO:0000256" key="7">
    <source>
        <dbReference type="ARBA" id="ARBA00022737"/>
    </source>
</evidence>
<keyword evidence="8" id="KW-0106">Calcium</keyword>
<dbReference type="InterPro" id="IPR016186">
    <property type="entry name" value="C-type_lectin-like/link_sf"/>
</dbReference>
<dbReference type="PANTHER" id="PTHR24024:SF34">
    <property type="entry name" value="MANNOSE-BINDING PROTEIN C"/>
    <property type="match status" value="1"/>
</dbReference>
<gene>
    <name evidence="20" type="ORF">HJG63_013066</name>
</gene>
<dbReference type="SUPFAM" id="SSF57944">
    <property type="entry name" value="Triple coiled coil domain of C-type lectins"/>
    <property type="match status" value="1"/>
</dbReference>
<keyword evidence="6 20" id="KW-0430">Lectin</keyword>
<keyword evidence="16" id="KW-0379">Hydroxylation</keyword>
<keyword evidence="13" id="KW-0176">Collagen</keyword>
<feature type="region of interest" description="Disordered" evidence="17">
    <location>
        <begin position="66"/>
        <end position="109"/>
    </location>
</feature>
<evidence type="ECO:0000256" key="15">
    <source>
        <dbReference type="ARBA" id="ARBA00023157"/>
    </source>
</evidence>
<evidence type="ECO:0000256" key="1">
    <source>
        <dbReference type="ARBA" id="ARBA00004613"/>
    </source>
</evidence>
<feature type="domain" description="C-type lectin" evidence="19">
    <location>
        <begin position="154"/>
        <end position="265"/>
    </location>
</feature>
<organism evidence="20 21">
    <name type="scientific">Rousettus aegyptiacus</name>
    <name type="common">Egyptian fruit bat</name>
    <name type="synonym">Pteropus aegyptiacus</name>
    <dbReference type="NCBI Taxonomy" id="9407"/>
    <lineage>
        <taxon>Eukaryota</taxon>
        <taxon>Metazoa</taxon>
        <taxon>Chordata</taxon>
        <taxon>Craniata</taxon>
        <taxon>Vertebrata</taxon>
        <taxon>Euteleostomi</taxon>
        <taxon>Mammalia</taxon>
        <taxon>Eutheria</taxon>
        <taxon>Laurasiatheria</taxon>
        <taxon>Chiroptera</taxon>
        <taxon>Yinpterochiroptera</taxon>
        <taxon>Pteropodoidea</taxon>
        <taxon>Pteropodidae</taxon>
        <taxon>Rousettinae</taxon>
        <taxon>Rousettus</taxon>
    </lineage>
</organism>
<evidence type="ECO:0000256" key="16">
    <source>
        <dbReference type="ARBA" id="ARBA00023278"/>
    </source>
</evidence>
<keyword evidence="9" id="KW-0391">Immunity</keyword>
<dbReference type="Pfam" id="PF00059">
    <property type="entry name" value="Lectin_C"/>
    <property type="match status" value="1"/>
</dbReference>
<dbReference type="Pfam" id="PF01391">
    <property type="entry name" value="Collagen"/>
    <property type="match status" value="1"/>
</dbReference>
<feature type="compositionally biased region" description="Basic and acidic residues" evidence="17">
    <location>
        <begin position="69"/>
        <end position="81"/>
    </location>
</feature>
<sequence>MAGGPASLSPHLRSAETPVRTMSLFPSLPFLLLSVVTASCVETETCENLQKTCPVIACGSPGINGFPGKDGRDGAKGEKGEPGQGLRGLQGPPGKLGPQGISGTPGLPGAVGSKGDPGICLNCDTSQAASEREALRSELGQIKKWLIFSLGKQVGKKLFLTSGESMTFDRAKDLCTKFGASVATPMNDEENRAIRNVAREVAFLGFTDMENEGQFVDLTGRSITYVNWNDHEPNNAGSGEHCVTILTDGKWNDVACSSSLLAVCEFPV</sequence>
<evidence type="ECO:0000256" key="2">
    <source>
        <dbReference type="ARBA" id="ARBA00021805"/>
    </source>
</evidence>
<dbReference type="PROSITE" id="PS50041">
    <property type="entry name" value="C_TYPE_LECTIN_2"/>
    <property type="match status" value="1"/>
</dbReference>
<evidence type="ECO:0000313" key="20">
    <source>
        <dbReference type="EMBL" id="KAF6457412.1"/>
    </source>
</evidence>
<keyword evidence="21" id="KW-1185">Reference proteome</keyword>
<dbReference type="PROSITE" id="PS00615">
    <property type="entry name" value="C_TYPE_LECTIN_1"/>
    <property type="match status" value="1"/>
</dbReference>
<dbReference type="GO" id="GO:0001867">
    <property type="term" value="P:complement activation, lectin pathway"/>
    <property type="evidence" value="ECO:0007669"/>
    <property type="project" value="UniProtKB-KW"/>
</dbReference>
<evidence type="ECO:0000313" key="21">
    <source>
        <dbReference type="Proteomes" id="UP000593571"/>
    </source>
</evidence>
<evidence type="ECO:0000256" key="11">
    <source>
        <dbReference type="ARBA" id="ARBA00023035"/>
    </source>
</evidence>
<dbReference type="OrthoDB" id="10255512at2759"/>
<dbReference type="Gene3D" id="3.10.100.10">
    <property type="entry name" value="Mannose-Binding Protein A, subunit A"/>
    <property type="match status" value="1"/>
</dbReference>
<dbReference type="InterPro" id="IPR001304">
    <property type="entry name" value="C-type_lectin-like"/>
</dbReference>
<protein>
    <recommendedName>
        <fullName evidence="2">Mannose-binding protein C</fullName>
    </recommendedName>
</protein>
<name>A0A7J8GD52_ROUAE</name>
<evidence type="ECO:0000256" key="8">
    <source>
        <dbReference type="ARBA" id="ARBA00022837"/>
    </source>
</evidence>
<dbReference type="PANTHER" id="PTHR24024">
    <property type="entry name" value="PULMONARY SURFACTANT-ASSOCIATED PROTEIN A"/>
    <property type="match status" value="1"/>
</dbReference>
<dbReference type="EMBL" id="JACASE010000006">
    <property type="protein sequence ID" value="KAF6457412.1"/>
    <property type="molecule type" value="Genomic_DNA"/>
</dbReference>
<evidence type="ECO:0000256" key="4">
    <source>
        <dbReference type="ARBA" id="ARBA00022588"/>
    </source>
</evidence>
<evidence type="ECO:0000256" key="18">
    <source>
        <dbReference type="SAM" id="SignalP"/>
    </source>
</evidence>
<evidence type="ECO:0000256" key="10">
    <source>
        <dbReference type="ARBA" id="ARBA00022875"/>
    </source>
</evidence>
<reference evidence="20 21" key="1">
    <citation type="journal article" date="2020" name="Nature">
        <title>Six reference-quality genomes reveal evolution of bat adaptations.</title>
        <authorList>
            <person name="Jebb D."/>
            <person name="Huang Z."/>
            <person name="Pippel M."/>
            <person name="Hughes G.M."/>
            <person name="Lavrichenko K."/>
            <person name="Devanna P."/>
            <person name="Winkler S."/>
            <person name="Jermiin L.S."/>
            <person name="Skirmuntt E.C."/>
            <person name="Katzourakis A."/>
            <person name="Burkitt-Gray L."/>
            <person name="Ray D.A."/>
            <person name="Sullivan K.A.M."/>
            <person name="Roscito J.G."/>
            <person name="Kirilenko B.M."/>
            <person name="Davalos L.M."/>
            <person name="Corthals A.P."/>
            <person name="Power M.L."/>
            <person name="Jones G."/>
            <person name="Ransome R.D."/>
            <person name="Dechmann D.K.N."/>
            <person name="Locatelli A.G."/>
            <person name="Puechmaille S.J."/>
            <person name="Fedrigo O."/>
            <person name="Jarvis E.D."/>
            <person name="Hiller M."/>
            <person name="Vernes S.C."/>
            <person name="Myers E.W."/>
            <person name="Teeling E.C."/>
        </authorList>
    </citation>
    <scope>NUCLEOTIDE SEQUENCE [LARGE SCALE GENOMIC DNA]</scope>
    <source>
        <strain evidence="20">MRouAeg1</strain>
        <tissue evidence="20">Muscle</tissue>
    </source>
</reference>
<evidence type="ECO:0000256" key="6">
    <source>
        <dbReference type="ARBA" id="ARBA00022734"/>
    </source>
</evidence>
<dbReference type="InterPro" id="IPR018378">
    <property type="entry name" value="C-type_lectin_CS"/>
</dbReference>
<comment type="caution">
    <text evidence="20">The sequence shown here is derived from an EMBL/GenBank/DDBJ whole genome shotgun (WGS) entry which is preliminary data.</text>
</comment>
<dbReference type="SMART" id="SM00034">
    <property type="entry name" value="CLECT"/>
    <property type="match status" value="1"/>
</dbReference>
<keyword evidence="15" id="KW-1015">Disulfide bond</keyword>
<keyword evidence="3" id="KW-0964">Secreted</keyword>
<dbReference type="SUPFAM" id="SSF56436">
    <property type="entry name" value="C-type lectin-like"/>
    <property type="match status" value="1"/>
</dbReference>
<keyword evidence="7" id="KW-0677">Repeat</keyword>
<dbReference type="GO" id="GO:0005537">
    <property type="term" value="F:D-mannose binding"/>
    <property type="evidence" value="ECO:0007669"/>
    <property type="project" value="UniProtKB-KW"/>
</dbReference>
<evidence type="ECO:0000256" key="9">
    <source>
        <dbReference type="ARBA" id="ARBA00022859"/>
    </source>
</evidence>
<evidence type="ECO:0000256" key="5">
    <source>
        <dbReference type="ARBA" id="ARBA00022729"/>
    </source>
</evidence>
<dbReference type="GO" id="GO:0006958">
    <property type="term" value="P:complement activation, classical pathway"/>
    <property type="evidence" value="ECO:0007669"/>
    <property type="project" value="UniProtKB-KW"/>
</dbReference>
<evidence type="ECO:0000256" key="12">
    <source>
        <dbReference type="ARBA" id="ARBA00023054"/>
    </source>
</evidence>
<comment type="subcellular location">
    <subcellularLocation>
        <location evidence="1">Secreted</location>
    </subcellularLocation>
</comment>
<dbReference type="Proteomes" id="UP000593571">
    <property type="component" value="Unassembled WGS sequence"/>
</dbReference>
<feature type="compositionally biased region" description="Low complexity" evidence="17">
    <location>
        <begin position="89"/>
        <end position="99"/>
    </location>
</feature>
<evidence type="ECO:0000256" key="3">
    <source>
        <dbReference type="ARBA" id="ARBA00022525"/>
    </source>
</evidence>
<dbReference type="InterPro" id="IPR051077">
    <property type="entry name" value="Ca-dependent_lectin"/>
</dbReference>
<evidence type="ECO:0000256" key="17">
    <source>
        <dbReference type="SAM" id="MobiDB-lite"/>
    </source>
</evidence>
<evidence type="ECO:0000256" key="14">
    <source>
        <dbReference type="ARBA" id="ARBA00023153"/>
    </source>
</evidence>
<dbReference type="GO" id="GO:0005581">
    <property type="term" value="C:collagen trimer"/>
    <property type="evidence" value="ECO:0007669"/>
    <property type="project" value="UniProtKB-KW"/>
</dbReference>
<evidence type="ECO:0000259" key="19">
    <source>
        <dbReference type="PROSITE" id="PS50041"/>
    </source>
</evidence>
<keyword evidence="12" id="KW-0175">Coiled coil</keyword>
<dbReference type="SMR" id="A0A7J8GD52"/>
<evidence type="ECO:0000256" key="13">
    <source>
        <dbReference type="ARBA" id="ARBA00023119"/>
    </source>
</evidence>
<keyword evidence="10" id="KW-0180">Complement pathway</keyword>
<accession>A0A7J8GD52</accession>
<keyword evidence="11" id="KW-0465">Mannose-binding</keyword>
<feature type="signal peptide" evidence="18">
    <location>
        <begin position="1"/>
        <end position="38"/>
    </location>
</feature>
<dbReference type="FunFam" id="3.10.100.10:FF:000088">
    <property type="entry name" value="Mannose-binding protein A"/>
    <property type="match status" value="1"/>
</dbReference>
<dbReference type="InterPro" id="IPR016187">
    <property type="entry name" value="CTDL_fold"/>
</dbReference>
<feature type="chain" id="PRO_5029535832" description="Mannose-binding protein C" evidence="18">
    <location>
        <begin position="39"/>
        <end position="268"/>
    </location>
</feature>
<proteinExistence type="predicted"/>